<organism evidence="2 3">
    <name type="scientific">Candidatus Berkelbacteria bacterium CG1_02_42_45</name>
    <dbReference type="NCBI Taxonomy" id="1805036"/>
    <lineage>
        <taxon>Bacteria</taxon>
        <taxon>Candidatus Berkelbacteria</taxon>
    </lineage>
</organism>
<accession>A0A1J4RR53</accession>
<name>A0A1J4RR53_9BACT</name>
<evidence type="ECO:0008006" key="4">
    <source>
        <dbReference type="Google" id="ProtNLM"/>
    </source>
</evidence>
<sequence>MAREDKEAVKEKVEITPADRPAFFWEAVEFESHEKSRGWFAYLIIAAVILAAAFIYLKLWLAAAVVVAATFALGSQAHSSGKKKNYAIYNQGVTIDNRVYTFDQFKSFWIFPYQDRVVIRFEQLRRFSLPVEMPIETENPDQIRLFLAKHLPEEEEKGEDVMDTINRWIKF</sequence>
<evidence type="ECO:0000256" key="1">
    <source>
        <dbReference type="SAM" id="Phobius"/>
    </source>
</evidence>
<dbReference type="EMBL" id="MNUJ01000023">
    <property type="protein sequence ID" value="OIN89851.1"/>
    <property type="molecule type" value="Genomic_DNA"/>
</dbReference>
<gene>
    <name evidence="2" type="ORF">AUJ40_01165</name>
</gene>
<protein>
    <recommendedName>
        <fullName evidence="4">DUF5673 domain-containing protein</fullName>
    </recommendedName>
</protein>
<evidence type="ECO:0000313" key="3">
    <source>
        <dbReference type="Proteomes" id="UP000182753"/>
    </source>
</evidence>
<reference evidence="2 3" key="1">
    <citation type="journal article" date="2016" name="Environ. Microbiol.">
        <title>Genomic resolution of a cold subsurface aquifer community provides metabolic insights for novel microbes adapted to high CO concentrations.</title>
        <authorList>
            <person name="Probst A.J."/>
            <person name="Castelle C.J."/>
            <person name="Singh A."/>
            <person name="Brown C.T."/>
            <person name="Anantharaman K."/>
            <person name="Sharon I."/>
            <person name="Hug L.A."/>
            <person name="Burstein D."/>
            <person name="Emerson J.B."/>
            <person name="Thomas B.C."/>
            <person name="Banfield J.F."/>
        </authorList>
    </citation>
    <scope>NUCLEOTIDE SEQUENCE [LARGE SCALE GENOMIC DNA]</scope>
    <source>
        <strain evidence="2">CG1_02_42_45</strain>
    </source>
</reference>
<keyword evidence="1" id="KW-0812">Transmembrane</keyword>
<comment type="caution">
    <text evidence="2">The sequence shown here is derived from an EMBL/GenBank/DDBJ whole genome shotgun (WGS) entry which is preliminary data.</text>
</comment>
<dbReference type="AlphaFoldDB" id="A0A1J4RR53"/>
<keyword evidence="1" id="KW-0472">Membrane</keyword>
<evidence type="ECO:0000313" key="2">
    <source>
        <dbReference type="EMBL" id="OIN89851.1"/>
    </source>
</evidence>
<keyword evidence="1" id="KW-1133">Transmembrane helix</keyword>
<feature type="transmembrane region" description="Helical" evidence="1">
    <location>
        <begin position="40"/>
        <end position="73"/>
    </location>
</feature>
<dbReference type="Proteomes" id="UP000182753">
    <property type="component" value="Unassembled WGS sequence"/>
</dbReference>
<proteinExistence type="predicted"/>